<comment type="function">
    <text evidence="5">Catalyzes the phosphorylation of the 3'-hydroxyl group of dephosphocoenzyme A to form coenzyme A.</text>
</comment>
<evidence type="ECO:0000313" key="7">
    <source>
        <dbReference type="EMBL" id="MFC4656089.1"/>
    </source>
</evidence>
<organism evidence="7 8">
    <name type="scientific">Rheinheimera marina</name>
    <dbReference type="NCBI Taxonomy" id="1774958"/>
    <lineage>
        <taxon>Bacteria</taxon>
        <taxon>Pseudomonadati</taxon>
        <taxon>Pseudomonadota</taxon>
        <taxon>Gammaproteobacteria</taxon>
        <taxon>Chromatiales</taxon>
        <taxon>Chromatiaceae</taxon>
        <taxon>Rheinheimera</taxon>
    </lineage>
</organism>
<keyword evidence="5 7" id="KW-0418">Kinase</keyword>
<dbReference type="RefSeq" id="WP_377334838.1">
    <property type="nucleotide sequence ID" value="NZ_JBHSGB010000012.1"/>
</dbReference>
<dbReference type="Proteomes" id="UP001595962">
    <property type="component" value="Unassembled WGS sequence"/>
</dbReference>
<reference evidence="8" key="1">
    <citation type="journal article" date="2019" name="Int. J. Syst. Evol. Microbiol.">
        <title>The Global Catalogue of Microorganisms (GCM) 10K type strain sequencing project: providing services to taxonomists for standard genome sequencing and annotation.</title>
        <authorList>
            <consortium name="The Broad Institute Genomics Platform"/>
            <consortium name="The Broad Institute Genome Sequencing Center for Infectious Disease"/>
            <person name="Wu L."/>
            <person name="Ma J."/>
        </authorList>
    </citation>
    <scope>NUCLEOTIDE SEQUENCE [LARGE SCALE GENOMIC DNA]</scope>
    <source>
        <strain evidence="8">DT28</strain>
    </source>
</reference>
<evidence type="ECO:0000313" key="8">
    <source>
        <dbReference type="Proteomes" id="UP001595962"/>
    </source>
</evidence>
<dbReference type="SUPFAM" id="SSF52540">
    <property type="entry name" value="P-loop containing nucleoside triphosphate hydrolases"/>
    <property type="match status" value="1"/>
</dbReference>
<evidence type="ECO:0000256" key="5">
    <source>
        <dbReference type="HAMAP-Rule" id="MF_00376"/>
    </source>
</evidence>
<dbReference type="InterPro" id="IPR027417">
    <property type="entry name" value="P-loop_NTPase"/>
</dbReference>
<comment type="catalytic activity">
    <reaction evidence="5">
        <text>3'-dephospho-CoA + ATP = ADP + CoA + H(+)</text>
        <dbReference type="Rhea" id="RHEA:18245"/>
        <dbReference type="ChEBI" id="CHEBI:15378"/>
        <dbReference type="ChEBI" id="CHEBI:30616"/>
        <dbReference type="ChEBI" id="CHEBI:57287"/>
        <dbReference type="ChEBI" id="CHEBI:57328"/>
        <dbReference type="ChEBI" id="CHEBI:456216"/>
        <dbReference type="EC" id="2.7.1.24"/>
    </reaction>
</comment>
<comment type="pathway">
    <text evidence="5">Cofactor biosynthesis; coenzyme A biosynthesis; CoA from (R)-pantothenate: step 5/5.</text>
</comment>
<dbReference type="Pfam" id="PF01121">
    <property type="entry name" value="CoaE"/>
    <property type="match status" value="1"/>
</dbReference>
<comment type="caution">
    <text evidence="7">The sequence shown here is derived from an EMBL/GenBank/DDBJ whole genome shotgun (WGS) entry which is preliminary data.</text>
</comment>
<feature type="binding site" evidence="5">
    <location>
        <begin position="13"/>
        <end position="18"/>
    </location>
    <ligand>
        <name>ATP</name>
        <dbReference type="ChEBI" id="CHEBI:30616"/>
    </ligand>
</feature>
<accession>A0ABV9JPG0</accession>
<dbReference type="EMBL" id="JBHSGB010000012">
    <property type="protein sequence ID" value="MFC4656089.1"/>
    <property type="molecule type" value="Genomic_DNA"/>
</dbReference>
<sequence length="205" mass="22933">MSQFIVGLTGGIGSGKSTVECFFQQLGIQTVDADLVARQVVAPGQAALEQIIAHFGAELLTAEGQLDRAALRDIIFANPEQKAWLNQLLHPLIRQRLLQQLAQCQSAYAILTAPLLLENGLQQYCDQVLVVDVPESLQIERTVKRDQVSEQQVQQILASQHSRAQRRELADQLIDNSQSLPMVEQRVRRLDELYRQLAEEKLAKA</sequence>
<evidence type="ECO:0000256" key="3">
    <source>
        <dbReference type="ARBA" id="ARBA00022840"/>
    </source>
</evidence>
<dbReference type="EC" id="2.7.1.24" evidence="5 6"/>
<name>A0ABV9JPG0_9GAMM</name>
<keyword evidence="3 5" id="KW-0067">ATP-binding</keyword>
<keyword evidence="8" id="KW-1185">Reference proteome</keyword>
<dbReference type="PROSITE" id="PS51219">
    <property type="entry name" value="DPCK"/>
    <property type="match status" value="1"/>
</dbReference>
<dbReference type="CDD" id="cd02022">
    <property type="entry name" value="DPCK"/>
    <property type="match status" value="1"/>
</dbReference>
<keyword evidence="5" id="KW-0963">Cytoplasm</keyword>
<evidence type="ECO:0000256" key="4">
    <source>
        <dbReference type="ARBA" id="ARBA00022993"/>
    </source>
</evidence>
<proteinExistence type="inferred from homology"/>
<evidence type="ECO:0000256" key="6">
    <source>
        <dbReference type="NCBIfam" id="TIGR00152"/>
    </source>
</evidence>
<dbReference type="HAMAP" id="MF_00376">
    <property type="entry name" value="Dephospho_CoA_kinase"/>
    <property type="match status" value="1"/>
</dbReference>
<keyword evidence="2 5" id="KW-0547">Nucleotide-binding</keyword>
<gene>
    <name evidence="5 7" type="primary">coaE</name>
    <name evidence="7" type="ORF">ACFO3I_13825</name>
</gene>
<dbReference type="Gene3D" id="3.40.50.300">
    <property type="entry name" value="P-loop containing nucleotide triphosphate hydrolases"/>
    <property type="match status" value="1"/>
</dbReference>
<dbReference type="NCBIfam" id="TIGR00152">
    <property type="entry name" value="dephospho-CoA kinase"/>
    <property type="match status" value="1"/>
</dbReference>
<comment type="subcellular location">
    <subcellularLocation>
        <location evidence="5">Cytoplasm</location>
    </subcellularLocation>
</comment>
<dbReference type="PANTHER" id="PTHR10695:SF46">
    <property type="entry name" value="BIFUNCTIONAL COENZYME A SYNTHASE-RELATED"/>
    <property type="match status" value="1"/>
</dbReference>
<dbReference type="InterPro" id="IPR001977">
    <property type="entry name" value="Depp_CoAkinase"/>
</dbReference>
<dbReference type="PANTHER" id="PTHR10695">
    <property type="entry name" value="DEPHOSPHO-COA KINASE-RELATED"/>
    <property type="match status" value="1"/>
</dbReference>
<protein>
    <recommendedName>
        <fullName evidence="5 6">Dephospho-CoA kinase</fullName>
        <ecNumber evidence="5 6">2.7.1.24</ecNumber>
    </recommendedName>
    <alternativeName>
        <fullName evidence="5">Dephosphocoenzyme A kinase</fullName>
    </alternativeName>
</protein>
<evidence type="ECO:0000256" key="1">
    <source>
        <dbReference type="ARBA" id="ARBA00009018"/>
    </source>
</evidence>
<keyword evidence="5 7" id="KW-0808">Transferase</keyword>
<keyword evidence="4 5" id="KW-0173">Coenzyme A biosynthesis</keyword>
<dbReference type="GO" id="GO:0004140">
    <property type="term" value="F:dephospho-CoA kinase activity"/>
    <property type="evidence" value="ECO:0007669"/>
    <property type="project" value="UniProtKB-EC"/>
</dbReference>
<comment type="similarity">
    <text evidence="1 5">Belongs to the CoaE family.</text>
</comment>
<evidence type="ECO:0000256" key="2">
    <source>
        <dbReference type="ARBA" id="ARBA00022741"/>
    </source>
</evidence>